<dbReference type="GO" id="GO:0016301">
    <property type="term" value="F:kinase activity"/>
    <property type="evidence" value="ECO:0007669"/>
    <property type="project" value="UniProtKB-KW"/>
</dbReference>
<dbReference type="Proteomes" id="UP001320715">
    <property type="component" value="Unassembled WGS sequence"/>
</dbReference>
<dbReference type="InterPro" id="IPR036890">
    <property type="entry name" value="HATPase_C_sf"/>
</dbReference>
<evidence type="ECO:0000256" key="8">
    <source>
        <dbReference type="ARBA" id="ARBA00022989"/>
    </source>
</evidence>
<keyword evidence="15" id="KW-1185">Reference proteome</keyword>
<dbReference type="PANTHER" id="PTHR45436">
    <property type="entry name" value="SENSOR HISTIDINE KINASE YKOH"/>
    <property type="match status" value="1"/>
</dbReference>
<evidence type="ECO:0000256" key="2">
    <source>
        <dbReference type="ARBA" id="ARBA00004370"/>
    </source>
</evidence>
<dbReference type="Gene3D" id="1.10.287.130">
    <property type="match status" value="1"/>
</dbReference>
<feature type="domain" description="HAMP" evidence="13">
    <location>
        <begin position="193"/>
        <end position="244"/>
    </location>
</feature>
<protein>
    <recommendedName>
        <fullName evidence="3">histidine kinase</fullName>
        <ecNumber evidence="3">2.7.13.3</ecNumber>
    </recommendedName>
</protein>
<accession>A0ABT1CUN8</accession>
<dbReference type="EMBL" id="JAAAML010000003">
    <property type="protein sequence ID" value="MCO6409915.1"/>
    <property type="molecule type" value="Genomic_DNA"/>
</dbReference>
<dbReference type="InterPro" id="IPR005467">
    <property type="entry name" value="His_kinase_dom"/>
</dbReference>
<dbReference type="PROSITE" id="PS50885">
    <property type="entry name" value="HAMP"/>
    <property type="match status" value="1"/>
</dbReference>
<dbReference type="PRINTS" id="PR00344">
    <property type="entry name" value="BCTRLSENSOR"/>
</dbReference>
<dbReference type="InterPro" id="IPR050428">
    <property type="entry name" value="TCS_sensor_his_kinase"/>
</dbReference>
<dbReference type="SUPFAM" id="SSF55874">
    <property type="entry name" value="ATPase domain of HSP90 chaperone/DNA topoisomerase II/histidine kinase"/>
    <property type="match status" value="1"/>
</dbReference>
<evidence type="ECO:0000313" key="15">
    <source>
        <dbReference type="Proteomes" id="UP001320715"/>
    </source>
</evidence>
<dbReference type="PROSITE" id="PS50109">
    <property type="entry name" value="HIS_KIN"/>
    <property type="match status" value="1"/>
</dbReference>
<keyword evidence="6 11" id="KW-0812">Transmembrane</keyword>
<keyword evidence="5" id="KW-0808">Transferase</keyword>
<sequence length="460" mass="49654">MKRGSLTARVLLFASVWAVIALVAIAIVISQLYRTGSERAFADLLRAHLNSVINAVTINEQGRLAGNPQLGDLVFDQPGSGWIWLVEPLGGLDGPRLASISIGEEAIPSPSLEILPFGDRYQRSYAADDGFGNHLEVIETEVELDNQGHAARFRVGGNRAVLEAEIADFSANLYLALALFGIGSLIVNAIAILYGLRPLDHARQALGRIRAGEAQQLDGSFPREIAPLAGEINALIEANHRVIERARMQVGNLAHSLKTPIAVLINESRDMTPAHASLVRTQAETMQAQVQTYLDRARIAAQRGSVLARTEAAPVIERLVRVMAKLNRDLDFAADIEPRDAVLAMESQDLEEALGNLVENAAKFARNKVVVRLRPAPAVEGERPMVRIDIDDDGPGLDDEGMREAMKRGRRLDESKPGTGLGLSIVGEIASEYKGSFTLARGESGGLSARLTLPALITEA</sequence>
<keyword evidence="4" id="KW-0597">Phosphoprotein</keyword>
<proteinExistence type="predicted"/>
<evidence type="ECO:0000259" key="13">
    <source>
        <dbReference type="PROSITE" id="PS50885"/>
    </source>
</evidence>
<dbReference type="Pfam" id="PF02518">
    <property type="entry name" value="HATPase_c"/>
    <property type="match status" value="1"/>
</dbReference>
<gene>
    <name evidence="14" type="ORF">GTW23_17160</name>
</gene>
<evidence type="ECO:0000256" key="9">
    <source>
        <dbReference type="ARBA" id="ARBA00023012"/>
    </source>
</evidence>
<keyword evidence="7 14" id="KW-0418">Kinase</keyword>
<evidence type="ECO:0000256" key="1">
    <source>
        <dbReference type="ARBA" id="ARBA00000085"/>
    </source>
</evidence>
<dbReference type="SMART" id="SM00387">
    <property type="entry name" value="HATPase_c"/>
    <property type="match status" value="1"/>
</dbReference>
<keyword evidence="9" id="KW-0902">Two-component regulatory system</keyword>
<comment type="catalytic activity">
    <reaction evidence="1">
        <text>ATP + protein L-histidine = ADP + protein N-phospho-L-histidine.</text>
        <dbReference type="EC" id="2.7.13.3"/>
    </reaction>
</comment>
<comment type="caution">
    <text evidence="14">The sequence shown here is derived from an EMBL/GenBank/DDBJ whole genome shotgun (WGS) entry which is preliminary data.</text>
</comment>
<evidence type="ECO:0000256" key="4">
    <source>
        <dbReference type="ARBA" id="ARBA00022553"/>
    </source>
</evidence>
<keyword evidence="8 11" id="KW-1133">Transmembrane helix</keyword>
<evidence type="ECO:0000313" key="14">
    <source>
        <dbReference type="EMBL" id="MCO6409915.1"/>
    </source>
</evidence>
<evidence type="ECO:0000256" key="11">
    <source>
        <dbReference type="SAM" id="Phobius"/>
    </source>
</evidence>
<feature type="domain" description="Histidine kinase" evidence="12">
    <location>
        <begin position="252"/>
        <end position="457"/>
    </location>
</feature>
<dbReference type="RefSeq" id="WP_252916680.1">
    <property type="nucleotide sequence ID" value="NZ_JAAAML010000003.1"/>
</dbReference>
<reference evidence="14 15" key="1">
    <citation type="submission" date="2020-01" db="EMBL/GenBank/DDBJ databases">
        <title>Genomes of bacteria type strains.</title>
        <authorList>
            <person name="Chen J."/>
            <person name="Zhu S."/>
            <person name="Yang J."/>
        </authorList>
    </citation>
    <scope>NUCLEOTIDE SEQUENCE [LARGE SCALE GENOMIC DNA]</scope>
    <source>
        <strain evidence="14 15">DSM 16655</strain>
    </source>
</reference>
<evidence type="ECO:0000256" key="7">
    <source>
        <dbReference type="ARBA" id="ARBA00022777"/>
    </source>
</evidence>
<evidence type="ECO:0000256" key="10">
    <source>
        <dbReference type="ARBA" id="ARBA00023136"/>
    </source>
</evidence>
<dbReference type="PANTHER" id="PTHR45436:SF5">
    <property type="entry name" value="SENSOR HISTIDINE KINASE TRCS"/>
    <property type="match status" value="1"/>
</dbReference>
<keyword evidence="10 11" id="KW-0472">Membrane</keyword>
<organism evidence="14 15">
    <name type="scientific">Hoeflea alexandrii</name>
    <dbReference type="NCBI Taxonomy" id="288436"/>
    <lineage>
        <taxon>Bacteria</taxon>
        <taxon>Pseudomonadati</taxon>
        <taxon>Pseudomonadota</taxon>
        <taxon>Alphaproteobacteria</taxon>
        <taxon>Hyphomicrobiales</taxon>
        <taxon>Rhizobiaceae</taxon>
        <taxon>Hoeflea</taxon>
    </lineage>
</organism>
<comment type="subcellular location">
    <subcellularLocation>
        <location evidence="2">Membrane</location>
    </subcellularLocation>
</comment>
<feature type="transmembrane region" description="Helical" evidence="11">
    <location>
        <begin position="173"/>
        <end position="196"/>
    </location>
</feature>
<evidence type="ECO:0000256" key="6">
    <source>
        <dbReference type="ARBA" id="ARBA00022692"/>
    </source>
</evidence>
<feature type="transmembrane region" description="Helical" evidence="11">
    <location>
        <begin position="12"/>
        <end position="33"/>
    </location>
</feature>
<dbReference type="InterPro" id="IPR003660">
    <property type="entry name" value="HAMP_dom"/>
</dbReference>
<dbReference type="InterPro" id="IPR003594">
    <property type="entry name" value="HATPase_dom"/>
</dbReference>
<dbReference type="EC" id="2.7.13.3" evidence="3"/>
<evidence type="ECO:0000256" key="5">
    <source>
        <dbReference type="ARBA" id="ARBA00022679"/>
    </source>
</evidence>
<dbReference type="InterPro" id="IPR004358">
    <property type="entry name" value="Sig_transdc_His_kin-like_C"/>
</dbReference>
<evidence type="ECO:0000259" key="12">
    <source>
        <dbReference type="PROSITE" id="PS50109"/>
    </source>
</evidence>
<evidence type="ECO:0000256" key="3">
    <source>
        <dbReference type="ARBA" id="ARBA00012438"/>
    </source>
</evidence>
<dbReference type="Gene3D" id="3.30.565.10">
    <property type="entry name" value="Histidine kinase-like ATPase, C-terminal domain"/>
    <property type="match status" value="1"/>
</dbReference>
<name>A0ABT1CUN8_9HYPH</name>